<reference evidence="8" key="1">
    <citation type="submission" date="2019-10" db="EMBL/GenBank/DDBJ databases">
        <title>Streptomyces sp. nov., a novel actinobacterium isolated from alkaline environment.</title>
        <authorList>
            <person name="Golinska P."/>
        </authorList>
    </citation>
    <scope>NUCLEOTIDE SEQUENCE [LARGE SCALE GENOMIC DNA]</scope>
    <source>
        <strain evidence="8">DSM 42108</strain>
    </source>
</reference>
<dbReference type="GO" id="GO:0005524">
    <property type="term" value="F:ATP binding"/>
    <property type="evidence" value="ECO:0007669"/>
    <property type="project" value="UniProtKB-KW"/>
</dbReference>
<feature type="domain" description="Carbohydrate kinase PfkB" evidence="6">
    <location>
        <begin position="26"/>
        <end position="295"/>
    </location>
</feature>
<comment type="caution">
    <text evidence="7">The sequence shown here is derived from an EMBL/GenBank/DDBJ whole genome shotgun (WGS) entry which is preliminary data.</text>
</comment>
<dbReference type="InterPro" id="IPR002173">
    <property type="entry name" value="Carboh/pur_kinase_PfkB_CS"/>
</dbReference>
<name>A0A7W3XVN0_9ACTN</name>
<dbReference type="Pfam" id="PF00294">
    <property type="entry name" value="PfkB"/>
    <property type="match status" value="1"/>
</dbReference>
<dbReference type="CDD" id="cd01167">
    <property type="entry name" value="bac_FRK"/>
    <property type="match status" value="1"/>
</dbReference>
<dbReference type="AlphaFoldDB" id="A0A7W3XVN0"/>
<sequence length="309" mass="31768">MNGTDAPGRVTVVGESLVDLLWRPGAREITAVAGGSPANVAVGLHRLERPVTLVTTRGEDHPGRLVDERLDGLGVDVLRVPSGSPRTTVALAHLDAEGSADYDFLASWDPLDLPVPEDTTVLHTGSLAIVLRPGAERVRKLCAAQRAAGRTVAVDLNVRPAVQPDRAAYLAACLAVTGEADVVKASDEDLAWLMPDLDPAAAARRLLETGPRLAVVTLGAGGVLAVTADEEVRVPAVAVEVVDTVGAGDAFQAALLDALAERGGPPADAADLGSVLERCVRAAALTCARTGSQPPDRAELDAVAGRAGL</sequence>
<gene>
    <name evidence="7" type="ORF">FOE67_05420</name>
</gene>
<keyword evidence="2" id="KW-0808">Transferase</keyword>
<evidence type="ECO:0000256" key="1">
    <source>
        <dbReference type="ARBA" id="ARBA00010688"/>
    </source>
</evidence>
<dbReference type="Proteomes" id="UP000530234">
    <property type="component" value="Unassembled WGS sequence"/>
</dbReference>
<evidence type="ECO:0000256" key="5">
    <source>
        <dbReference type="ARBA" id="ARBA00022840"/>
    </source>
</evidence>
<evidence type="ECO:0000259" key="6">
    <source>
        <dbReference type="Pfam" id="PF00294"/>
    </source>
</evidence>
<organism evidence="7 8">
    <name type="scientific">Streptomyces calidiresistens</name>
    <dbReference type="NCBI Taxonomy" id="1485586"/>
    <lineage>
        <taxon>Bacteria</taxon>
        <taxon>Bacillati</taxon>
        <taxon>Actinomycetota</taxon>
        <taxon>Actinomycetes</taxon>
        <taxon>Kitasatosporales</taxon>
        <taxon>Streptomycetaceae</taxon>
        <taxon>Streptomyces</taxon>
    </lineage>
</organism>
<dbReference type="PANTHER" id="PTHR43085">
    <property type="entry name" value="HEXOKINASE FAMILY MEMBER"/>
    <property type="match status" value="1"/>
</dbReference>
<evidence type="ECO:0000256" key="3">
    <source>
        <dbReference type="ARBA" id="ARBA00022741"/>
    </source>
</evidence>
<comment type="similarity">
    <text evidence="1">Belongs to the carbohydrate kinase PfkB family.</text>
</comment>
<evidence type="ECO:0000313" key="8">
    <source>
        <dbReference type="Proteomes" id="UP000530234"/>
    </source>
</evidence>
<dbReference type="PROSITE" id="PS00584">
    <property type="entry name" value="PFKB_KINASES_2"/>
    <property type="match status" value="1"/>
</dbReference>
<dbReference type="RefSeq" id="WP_182660998.1">
    <property type="nucleotide sequence ID" value="NZ_VKHS01000069.1"/>
</dbReference>
<keyword evidence="5" id="KW-0067">ATP-binding</keyword>
<proteinExistence type="inferred from homology"/>
<dbReference type="InterPro" id="IPR011611">
    <property type="entry name" value="PfkB_dom"/>
</dbReference>
<accession>A0A7W3XVN0</accession>
<dbReference type="Gene3D" id="3.40.1190.20">
    <property type="match status" value="1"/>
</dbReference>
<evidence type="ECO:0000256" key="4">
    <source>
        <dbReference type="ARBA" id="ARBA00022777"/>
    </source>
</evidence>
<keyword evidence="8" id="KW-1185">Reference proteome</keyword>
<keyword evidence="4 7" id="KW-0418">Kinase</keyword>
<dbReference type="InterPro" id="IPR050306">
    <property type="entry name" value="PfkB_Carbo_kinase"/>
</dbReference>
<dbReference type="InterPro" id="IPR029056">
    <property type="entry name" value="Ribokinase-like"/>
</dbReference>
<keyword evidence="3" id="KW-0547">Nucleotide-binding</keyword>
<evidence type="ECO:0000256" key="2">
    <source>
        <dbReference type="ARBA" id="ARBA00022679"/>
    </source>
</evidence>
<protein>
    <submittedName>
        <fullName evidence="7">Carbohydrate kinase</fullName>
    </submittedName>
</protein>
<dbReference type="EMBL" id="VKHS01000069">
    <property type="protein sequence ID" value="MBB0228969.1"/>
    <property type="molecule type" value="Genomic_DNA"/>
</dbReference>
<evidence type="ECO:0000313" key="7">
    <source>
        <dbReference type="EMBL" id="MBB0228969.1"/>
    </source>
</evidence>
<dbReference type="SUPFAM" id="SSF53613">
    <property type="entry name" value="Ribokinase-like"/>
    <property type="match status" value="1"/>
</dbReference>
<dbReference type="GO" id="GO:0016301">
    <property type="term" value="F:kinase activity"/>
    <property type="evidence" value="ECO:0007669"/>
    <property type="project" value="UniProtKB-KW"/>
</dbReference>
<dbReference type="PANTHER" id="PTHR43085:SF1">
    <property type="entry name" value="PSEUDOURIDINE KINASE-RELATED"/>
    <property type="match status" value="1"/>
</dbReference>